<evidence type="ECO:0000313" key="3">
    <source>
        <dbReference type="Proteomes" id="UP000518300"/>
    </source>
</evidence>
<gene>
    <name evidence="2" type="ORF">HG543_18970</name>
</gene>
<evidence type="ECO:0008006" key="4">
    <source>
        <dbReference type="Google" id="ProtNLM"/>
    </source>
</evidence>
<proteinExistence type="predicted"/>
<dbReference type="RefSeq" id="WP_169346211.1">
    <property type="nucleotide sequence ID" value="NZ_JABBJJ010000082.1"/>
</dbReference>
<name>A0A848LH36_9BACT</name>
<keyword evidence="1" id="KW-0732">Signal</keyword>
<feature type="chain" id="PRO_5032528759" description="Lipoprotein" evidence="1">
    <location>
        <begin position="21"/>
        <end position="204"/>
    </location>
</feature>
<feature type="signal peptide" evidence="1">
    <location>
        <begin position="1"/>
        <end position="20"/>
    </location>
</feature>
<evidence type="ECO:0000313" key="2">
    <source>
        <dbReference type="EMBL" id="NMO16925.1"/>
    </source>
</evidence>
<dbReference type="AlphaFoldDB" id="A0A848LH36"/>
<dbReference type="Proteomes" id="UP000518300">
    <property type="component" value="Unassembled WGS sequence"/>
</dbReference>
<comment type="caution">
    <text evidence="2">The sequence shown here is derived from an EMBL/GenBank/DDBJ whole genome shotgun (WGS) entry which is preliminary data.</text>
</comment>
<dbReference type="EMBL" id="JABBJJ010000082">
    <property type="protein sequence ID" value="NMO16925.1"/>
    <property type="molecule type" value="Genomic_DNA"/>
</dbReference>
<dbReference type="PROSITE" id="PS51257">
    <property type="entry name" value="PROKAR_LIPOPROTEIN"/>
    <property type="match status" value="1"/>
</dbReference>
<evidence type="ECO:0000256" key="1">
    <source>
        <dbReference type="SAM" id="SignalP"/>
    </source>
</evidence>
<accession>A0A848LH36</accession>
<keyword evidence="3" id="KW-1185">Reference proteome</keyword>
<reference evidence="2 3" key="1">
    <citation type="submission" date="2020-04" db="EMBL/GenBank/DDBJ databases">
        <title>Draft genome of Pyxidicoccus fallax type strain.</title>
        <authorList>
            <person name="Whitworth D.E."/>
        </authorList>
    </citation>
    <scope>NUCLEOTIDE SEQUENCE [LARGE SCALE GENOMIC DNA]</scope>
    <source>
        <strain evidence="2 3">DSM 14698</strain>
    </source>
</reference>
<organism evidence="2 3">
    <name type="scientific">Pyxidicoccus fallax</name>
    <dbReference type="NCBI Taxonomy" id="394095"/>
    <lineage>
        <taxon>Bacteria</taxon>
        <taxon>Pseudomonadati</taxon>
        <taxon>Myxococcota</taxon>
        <taxon>Myxococcia</taxon>
        <taxon>Myxococcales</taxon>
        <taxon>Cystobacterineae</taxon>
        <taxon>Myxococcaceae</taxon>
        <taxon>Pyxidicoccus</taxon>
    </lineage>
</organism>
<sequence>MQVFKRAVWLSAVLSLSACGGPEEVTPREDADALVGRTQTLTTGTSQGCTFTISYTTLSLAPPYYRVDLKRAASETCPWPEATTTLLHGYSVPTLSLAANDLGVATGVTRQQSPSVKYGKRCNVRHTAPDTLDVVRDTEIMVAYGSSGVIQSCNLSIASDGTTLTVTGSKTGPLPGETGTGSSRYVATFPDFFTSTTPPTYSSF</sequence>
<protein>
    <recommendedName>
        <fullName evidence="4">Lipoprotein</fullName>
    </recommendedName>
</protein>